<feature type="compositionally biased region" description="Low complexity" evidence="1">
    <location>
        <begin position="860"/>
        <end position="886"/>
    </location>
</feature>
<reference evidence="2 3" key="1">
    <citation type="journal article" date="2015" name="PLoS Pathog.">
        <title>Leptomonas seymouri: Adaptations to the Dixenous Life Cycle Analyzed by Genome Sequencing, Transcriptome Profiling and Co-infection with Leishmania donovani.</title>
        <authorList>
            <person name="Kraeva N."/>
            <person name="Butenko A."/>
            <person name="Hlavacova J."/>
            <person name="Kostygov A."/>
            <person name="Myskova J."/>
            <person name="Grybchuk D."/>
            <person name="Lestinova T."/>
            <person name="Votypka J."/>
            <person name="Volf P."/>
            <person name="Opperdoes F."/>
            <person name="Flegontov P."/>
            <person name="Lukes J."/>
            <person name="Yurchenko V."/>
        </authorList>
    </citation>
    <scope>NUCLEOTIDE SEQUENCE [LARGE SCALE GENOMIC DNA]</scope>
    <source>
        <strain evidence="2 3">ATCC 30220</strain>
    </source>
</reference>
<dbReference type="EMBL" id="LJSK01000270">
    <property type="protein sequence ID" value="KPI84312.1"/>
    <property type="molecule type" value="Genomic_DNA"/>
</dbReference>
<feature type="compositionally biased region" description="Basic and acidic residues" evidence="1">
    <location>
        <begin position="887"/>
        <end position="898"/>
    </location>
</feature>
<name>A0A0N1PAX6_LEPSE</name>
<gene>
    <name evidence="2" type="ORF">ABL78_6635</name>
</gene>
<dbReference type="PANTHER" id="PTHR48125">
    <property type="entry name" value="LP07818P1"/>
    <property type="match status" value="1"/>
</dbReference>
<feature type="compositionally biased region" description="Polar residues" evidence="1">
    <location>
        <begin position="19"/>
        <end position="47"/>
    </location>
</feature>
<feature type="region of interest" description="Disordered" evidence="1">
    <location>
        <begin position="389"/>
        <end position="409"/>
    </location>
</feature>
<feature type="compositionally biased region" description="Low complexity" evidence="1">
    <location>
        <begin position="273"/>
        <end position="303"/>
    </location>
</feature>
<organism evidence="2 3">
    <name type="scientific">Leptomonas seymouri</name>
    <dbReference type="NCBI Taxonomy" id="5684"/>
    <lineage>
        <taxon>Eukaryota</taxon>
        <taxon>Discoba</taxon>
        <taxon>Euglenozoa</taxon>
        <taxon>Kinetoplastea</taxon>
        <taxon>Metakinetoplastina</taxon>
        <taxon>Trypanosomatida</taxon>
        <taxon>Trypanosomatidae</taxon>
        <taxon>Leishmaniinae</taxon>
        <taxon>Leptomonas</taxon>
    </lineage>
</organism>
<feature type="region of interest" description="Disordered" evidence="1">
    <location>
        <begin position="947"/>
        <end position="978"/>
    </location>
</feature>
<feature type="compositionally biased region" description="Low complexity" evidence="1">
    <location>
        <begin position="329"/>
        <end position="341"/>
    </location>
</feature>
<feature type="region of interest" description="Disordered" evidence="1">
    <location>
        <begin position="628"/>
        <end position="655"/>
    </location>
</feature>
<comment type="caution">
    <text evidence="2">The sequence shown here is derived from an EMBL/GenBank/DDBJ whole genome shotgun (WGS) entry which is preliminary data.</text>
</comment>
<feature type="compositionally biased region" description="Basic and acidic residues" evidence="1">
    <location>
        <begin position="632"/>
        <end position="655"/>
    </location>
</feature>
<evidence type="ECO:0000256" key="1">
    <source>
        <dbReference type="SAM" id="MobiDB-lite"/>
    </source>
</evidence>
<feature type="region of interest" description="Disordered" evidence="1">
    <location>
        <begin position="429"/>
        <end position="477"/>
    </location>
</feature>
<feature type="region of interest" description="Disordered" evidence="1">
    <location>
        <begin position="235"/>
        <end position="254"/>
    </location>
</feature>
<sequence length="1206" mass="131096">MSLFMGMQFEKLIVESNVQRVPKQSSVHSTNSQSFAPSSARASATQAESERKQTGGKPISSSSAPVTPPSLRPQKQERGVSLQPTTNISPRPHTQVKRPIRPVADAPHSKSLRASSSDSDDEFVYMLDSVKTTEEAVERIRAVQQPKGLSLTTLLNGLPNSATTLPEMVETSPNKTPSVLHSMKGGLPASMEEFYEYPRYTVSLTAAREAIFSDALSGFHAYVEREKAQREKLHALHRRHHSQPAPQDPHITRPDASVATHNTVLPSSDATEKGSAASTAGPPSSGKANSAPTSTFTPAAAPTHPGPQLCFPTFTAPEVRAVTANSAGSSSKAASTPTKSPGNAPRAAALVTSAVRDNPADIAKSLGEGKTGPPHLSASYMFIMRSRDSEAMSPVSSPRAKQQEPGFGELSFREERSSGKMTSAIDCSAQPADAQHTDSTDTGAATLKPPPPAAAAAAETTAPPSKLVLPATPTPDPEQVAMQEELQLRTLLQERAYQRARAPEIFRCRYASELAETPEERKERLQMCKRVLRNTERLAGPGGLSPAARQRIRDRYADPNTVAPEWSYVWEQFERDIPRETLFIEDTPHHEAADALAAIMSYVEYCYDRGQQNIQERVEKLLAATNEDGEAQEAKDGASVHDDAGRPGPPPERRSKGFLESLFSASSAAIRGAVATVRSKLPDFVGDPLLSISGLDPALYHASLLFPADPRMRSEKIFAAVREVVLASQQSFMGFPYQLLCEQVGSERLGLALEALAMDEDEDEDDAEEDTLADALAHGSNLQKQPKLASQDVSAPIPIRRADESDAEIKVNTSTASLRSTMPSSRVVRIYQSFSSQAKSENDTRRHRAHTPHIIDEWNVSSSSSTSHASGVVCSPFSPEAPSSASADRDDRANSDHRDANGTVLAEEEATRAGNNTQLNAAQSPLLQSLVTDHSVPGTADVVPATAERASKKQPSALHADKLAQRRRERRRRRRRQLPLLVGEPHPHEFGMFLEVVRARVAAKVAKDERKAREQQRCEQVQHVVERQCEQRHGVQGPRATTRCTSPPSLDGIAKAKTIFREDVEGSAYLLPTQPVAARAAAAQMPMPSLPTSLDQQVIPPEARGMRICLLFNEQRNTPVVVVNKLFRLFTVPGVRGLTSSSEEEAGGETAALSTRTIAANNGPKDAQGKARQRADSRESLLLLIQIQFSLFTTEEAEVRWKWWRV</sequence>
<dbReference type="OrthoDB" id="266433at2759"/>
<feature type="region of interest" description="Disordered" evidence="1">
    <location>
        <begin position="780"/>
        <end position="801"/>
    </location>
</feature>
<protein>
    <submittedName>
        <fullName evidence="2">Uncharacterized protein</fullName>
    </submittedName>
</protein>
<proteinExistence type="predicted"/>
<feature type="compositionally biased region" description="Low complexity" evidence="1">
    <location>
        <begin position="454"/>
        <end position="464"/>
    </location>
</feature>
<feature type="region of interest" description="Disordered" evidence="1">
    <location>
        <begin position="266"/>
        <end position="346"/>
    </location>
</feature>
<feature type="region of interest" description="Disordered" evidence="1">
    <location>
        <begin position="19"/>
        <end position="118"/>
    </location>
</feature>
<dbReference type="PANTHER" id="PTHR48125:SF12">
    <property type="entry name" value="AT HOOK TRANSCRIPTION FACTOR FAMILY-RELATED"/>
    <property type="match status" value="1"/>
</dbReference>
<dbReference type="AlphaFoldDB" id="A0A0N1PAX6"/>
<dbReference type="VEuPathDB" id="TriTrypDB:Lsey_0270_0050"/>
<feature type="compositionally biased region" description="Basic residues" evidence="1">
    <location>
        <begin position="967"/>
        <end position="977"/>
    </location>
</feature>
<evidence type="ECO:0000313" key="3">
    <source>
        <dbReference type="Proteomes" id="UP000038009"/>
    </source>
</evidence>
<feature type="region of interest" description="Disordered" evidence="1">
    <location>
        <begin position="836"/>
        <end position="898"/>
    </location>
</feature>
<dbReference type="OMA" id="YVWEQFE"/>
<evidence type="ECO:0000313" key="2">
    <source>
        <dbReference type="EMBL" id="KPI84312.1"/>
    </source>
</evidence>
<accession>A0A0N1PAX6</accession>
<keyword evidence="3" id="KW-1185">Reference proteome</keyword>
<dbReference type="Proteomes" id="UP000038009">
    <property type="component" value="Unassembled WGS sequence"/>
</dbReference>